<evidence type="ECO:0000259" key="1">
    <source>
        <dbReference type="PROSITE" id="PS51832"/>
    </source>
</evidence>
<dbReference type="Gene3D" id="1.10.3210.10">
    <property type="entry name" value="Hypothetical protein af1432"/>
    <property type="match status" value="1"/>
</dbReference>
<dbReference type="InterPro" id="IPR003607">
    <property type="entry name" value="HD/PDEase_dom"/>
</dbReference>
<evidence type="ECO:0000313" key="2">
    <source>
        <dbReference type="EMBL" id="SDC43204.1"/>
    </source>
</evidence>
<evidence type="ECO:0000313" key="5">
    <source>
        <dbReference type="Proteomes" id="UP000297288"/>
    </source>
</evidence>
<dbReference type="SUPFAM" id="SSF109604">
    <property type="entry name" value="HD-domain/PDEase-like"/>
    <property type="match status" value="1"/>
</dbReference>
<proteinExistence type="predicted"/>
<feature type="domain" description="HD-GYP" evidence="1">
    <location>
        <begin position="110"/>
        <end position="299"/>
    </location>
</feature>
<dbReference type="STRING" id="28234.SAMN04488588_1050"/>
<dbReference type="PANTHER" id="PTHR43155">
    <property type="entry name" value="CYCLIC DI-GMP PHOSPHODIESTERASE PA4108-RELATED"/>
    <property type="match status" value="1"/>
</dbReference>
<dbReference type="EMBL" id="FMYV01000004">
    <property type="protein sequence ID" value="SDC43204.1"/>
    <property type="molecule type" value="Genomic_DNA"/>
</dbReference>
<dbReference type="Proteomes" id="UP000199322">
    <property type="component" value="Unassembled WGS sequence"/>
</dbReference>
<protein>
    <submittedName>
        <fullName evidence="3">HD domain-containing protein</fullName>
    </submittedName>
    <submittedName>
        <fullName evidence="2">HD-GYP domain, c-di-GMP phosphodiesterase class II (Or its inactivated variant)</fullName>
    </submittedName>
</protein>
<dbReference type="OrthoDB" id="49429at2"/>
<keyword evidence="4" id="KW-1185">Reference proteome</keyword>
<sequence>MKKIYISDVNPGMVIAEDIARNSIILLSEGNVLTAKDIDKLKKYGVKEVFVYDEEDFTMESKINIQFPELPPVVPNKKYKKWSDQFEKVIDITKLDQSDEQLNQISEDIYKSFLEKEDVVLNLFHNIGSEALSAHSINTAIISSIISVKLNMPFVFTNQLLKASLLHDIGYSLIGERVIFDYGHIDDKIVKSHVISGYNALKNMKDKISKEVIDAVFNHHERFDGTGILMKKKGDQINPLVRILQIGDAYDALIESEQTPYEAISYLLKQSGKMFDPYYVSTLFSITGLYPTGTQVLLNNGDVATVVKKGKASVFPIVNVDGEIVETGSNSGIYIKEVIKS</sequence>
<accession>A0A1G6LJ56</accession>
<dbReference type="SMART" id="SM00471">
    <property type="entry name" value="HDc"/>
    <property type="match status" value="1"/>
</dbReference>
<evidence type="ECO:0000313" key="3">
    <source>
        <dbReference type="EMBL" id="TGG87631.1"/>
    </source>
</evidence>
<dbReference type="EMBL" id="SRME01000004">
    <property type="protein sequence ID" value="TGG87631.1"/>
    <property type="molecule type" value="Genomic_DNA"/>
</dbReference>
<dbReference type="CDD" id="cd00077">
    <property type="entry name" value="HDc"/>
    <property type="match status" value="1"/>
</dbReference>
<reference evidence="3 5" key="2">
    <citation type="submission" date="2019-04" db="EMBL/GenBank/DDBJ databases">
        <title>Draft genome sequence data and analysis of a Fermenting Bacterium, Geotoga petraea strain HO-Geo1, isolated from heavy-oil petroleum reservoir in Russia.</title>
        <authorList>
            <person name="Grouzdev D.S."/>
            <person name="Semenova E.M."/>
            <person name="Sokolova D.S."/>
            <person name="Tourova T.P."/>
            <person name="Poltaraus A.B."/>
            <person name="Nazina T.N."/>
        </authorList>
    </citation>
    <scope>NUCLEOTIDE SEQUENCE [LARGE SCALE GENOMIC DNA]</scope>
    <source>
        <strain evidence="3 5">HO-Geo1</strain>
    </source>
</reference>
<gene>
    <name evidence="3" type="ORF">E4650_07775</name>
    <name evidence="2" type="ORF">SAMN04488588_1050</name>
</gene>
<evidence type="ECO:0000313" key="4">
    <source>
        <dbReference type="Proteomes" id="UP000199322"/>
    </source>
</evidence>
<dbReference type="RefSeq" id="WP_091403396.1">
    <property type="nucleotide sequence ID" value="NZ_FMYV01000004.1"/>
</dbReference>
<name>A0A1G6LJ56_9BACT</name>
<dbReference type="PANTHER" id="PTHR43155:SF2">
    <property type="entry name" value="CYCLIC DI-GMP PHOSPHODIESTERASE PA4108"/>
    <property type="match status" value="1"/>
</dbReference>
<dbReference type="InterPro" id="IPR037522">
    <property type="entry name" value="HD_GYP_dom"/>
</dbReference>
<dbReference type="Pfam" id="PF13487">
    <property type="entry name" value="HD_5"/>
    <property type="match status" value="1"/>
</dbReference>
<dbReference type="PROSITE" id="PS51832">
    <property type="entry name" value="HD_GYP"/>
    <property type="match status" value="1"/>
</dbReference>
<dbReference type="Proteomes" id="UP000297288">
    <property type="component" value="Unassembled WGS sequence"/>
</dbReference>
<dbReference type="AlphaFoldDB" id="A0A1G6LJ56"/>
<reference evidence="2 4" key="1">
    <citation type="submission" date="2016-10" db="EMBL/GenBank/DDBJ databases">
        <authorList>
            <person name="de Groot N.N."/>
        </authorList>
    </citation>
    <scope>NUCLEOTIDE SEQUENCE [LARGE SCALE GENOMIC DNA]</scope>
    <source>
        <strain evidence="2 4">WG14</strain>
    </source>
</reference>
<organism evidence="2 4">
    <name type="scientific">Geotoga petraea</name>
    <dbReference type="NCBI Taxonomy" id="28234"/>
    <lineage>
        <taxon>Bacteria</taxon>
        <taxon>Thermotogati</taxon>
        <taxon>Thermotogota</taxon>
        <taxon>Thermotogae</taxon>
        <taxon>Petrotogales</taxon>
        <taxon>Petrotogaceae</taxon>
        <taxon>Geotoga</taxon>
    </lineage>
</organism>